<dbReference type="OrthoDB" id="443318at2759"/>
<evidence type="ECO:0000256" key="3">
    <source>
        <dbReference type="ARBA" id="ARBA00022525"/>
    </source>
</evidence>
<reference evidence="13" key="1">
    <citation type="journal article" date="2014" name="BMC Genomics">
        <title>Characterizing the developmental transcriptome of the oriental fruit fly, Bactrocera dorsalis (Diptera: Tephritidae) through comparative genomic analysis with Drosophila melanogaster utilizing modENCODE datasets.</title>
        <authorList>
            <person name="Geib S.M."/>
            <person name="Calla B."/>
            <person name="Hall B."/>
            <person name="Hou S."/>
            <person name="Manoukis N.C."/>
        </authorList>
    </citation>
    <scope>NUCLEOTIDE SEQUENCE</scope>
    <source>
        <strain evidence="13">Punador</strain>
    </source>
</reference>
<evidence type="ECO:0000256" key="5">
    <source>
        <dbReference type="ARBA" id="ARBA00022670"/>
    </source>
</evidence>
<evidence type="ECO:0000256" key="2">
    <source>
        <dbReference type="ARBA" id="ARBA00009431"/>
    </source>
</evidence>
<dbReference type="GeneID" id="105224393"/>
<evidence type="ECO:0000256" key="7">
    <source>
        <dbReference type="ARBA" id="ARBA00022801"/>
    </source>
</evidence>
<organism evidence="13">
    <name type="scientific">Bactrocera dorsalis</name>
    <name type="common">Oriental fruit fly</name>
    <name type="synonym">Dacus dorsalis</name>
    <dbReference type="NCBI Taxonomy" id="27457"/>
    <lineage>
        <taxon>Eukaryota</taxon>
        <taxon>Metazoa</taxon>
        <taxon>Ecdysozoa</taxon>
        <taxon>Arthropoda</taxon>
        <taxon>Hexapoda</taxon>
        <taxon>Insecta</taxon>
        <taxon>Pterygota</taxon>
        <taxon>Neoptera</taxon>
        <taxon>Endopterygota</taxon>
        <taxon>Diptera</taxon>
        <taxon>Brachycera</taxon>
        <taxon>Muscomorpha</taxon>
        <taxon>Tephritoidea</taxon>
        <taxon>Tephritidae</taxon>
        <taxon>Bactrocera</taxon>
        <taxon>Bactrocera</taxon>
    </lineage>
</organism>
<accession>A0A034WDZ5</accession>
<evidence type="ECO:0000256" key="1">
    <source>
        <dbReference type="ARBA" id="ARBA00004613"/>
    </source>
</evidence>
<comment type="subcellular location">
    <subcellularLocation>
        <location evidence="1">Secreted</location>
    </subcellularLocation>
</comment>
<dbReference type="InterPro" id="IPR029058">
    <property type="entry name" value="AB_hydrolase_fold"/>
</dbReference>
<keyword evidence="7" id="KW-0378">Hydrolase</keyword>
<dbReference type="Pfam" id="PF00450">
    <property type="entry name" value="Peptidase_S10"/>
    <property type="match status" value="1"/>
</dbReference>
<dbReference type="PANTHER" id="PTHR11802">
    <property type="entry name" value="SERINE PROTEASE FAMILY S10 SERINE CARBOXYPEPTIDASE"/>
    <property type="match status" value="1"/>
</dbReference>
<keyword evidence="4 13" id="KW-0121">Carboxypeptidase</keyword>
<dbReference type="GO" id="GO:0004185">
    <property type="term" value="F:serine-type carboxypeptidase activity"/>
    <property type="evidence" value="ECO:0007669"/>
    <property type="project" value="InterPro"/>
</dbReference>
<feature type="chain" id="PRO_5044538210" description="Retinoid-inducible serine carboxypeptidase" evidence="12">
    <location>
        <begin position="22"/>
        <end position="446"/>
    </location>
</feature>
<feature type="signal peptide" evidence="12">
    <location>
        <begin position="1"/>
        <end position="21"/>
    </location>
</feature>
<dbReference type="PANTHER" id="PTHR11802:SF3">
    <property type="entry name" value="RETINOID-INDUCIBLE SERINE CARBOXYPEPTIDASE"/>
    <property type="match status" value="1"/>
</dbReference>
<dbReference type="MEROPS" id="S10.A52"/>
<protein>
    <recommendedName>
        <fullName evidence="10">Retinoid-inducible serine carboxypeptidase</fullName>
    </recommendedName>
    <alternativeName>
        <fullName evidence="11">Serine carboxypeptidase 1</fullName>
    </alternativeName>
</protein>
<dbReference type="AlphaFoldDB" id="A0A034WDZ5"/>
<dbReference type="GO" id="GO:0006508">
    <property type="term" value="P:proteolysis"/>
    <property type="evidence" value="ECO:0007669"/>
    <property type="project" value="UniProtKB-KW"/>
</dbReference>
<gene>
    <name evidence="13" type="primary">RISC</name>
</gene>
<evidence type="ECO:0000313" key="13">
    <source>
        <dbReference type="EMBL" id="JAC53766.1"/>
    </source>
</evidence>
<evidence type="ECO:0000256" key="10">
    <source>
        <dbReference type="ARBA" id="ARBA00070242"/>
    </source>
</evidence>
<keyword evidence="6 12" id="KW-0732">Signal</keyword>
<dbReference type="FunFam" id="3.40.50.1820:FF:000075">
    <property type="entry name" value="Carboxypeptidase"/>
    <property type="match status" value="1"/>
</dbReference>
<dbReference type="KEGG" id="bdr:105224393"/>
<evidence type="ECO:0000256" key="9">
    <source>
        <dbReference type="ARBA" id="ARBA00055847"/>
    </source>
</evidence>
<dbReference type="SUPFAM" id="SSF53474">
    <property type="entry name" value="alpha/beta-Hydrolases"/>
    <property type="match status" value="1"/>
</dbReference>
<evidence type="ECO:0000256" key="12">
    <source>
        <dbReference type="SAM" id="SignalP"/>
    </source>
</evidence>
<proteinExistence type="inferred from homology"/>
<comment type="similarity">
    <text evidence="2">Belongs to the peptidase S10 family.</text>
</comment>
<sequence length="446" mass="50266">MRVELICTAILLAICVTATTAKTGYGPGEQDWGYVDVRTGAHMFYWLYYTTANVSKYTERPLAIWLQGGPGASSTGYGNFEELGPLDLYGNYRNFTWVKDMNVLFIDNPVGSGYSYVDSVRYLTKNNNEIALDLVRLMKGFYQQHPEFESVPLHIFCESYGGKMAPEFALELYYAIQRGELRSNLTSVALGDPWTSPIDSVLAWAPLLLQMGVVDQDGYEKIAAAANKTEDLINQEKWTQATNQWGATQSVLLRESKGVDFYNIETPTSGDAYANVLLRSNNIKDLMYRTMVQYDYDIDEDRDQILEDLMRGPVHQALNISSKVRWGSQSSVTFTRLSTDFMKPVIHIVEELLNNTTLQVGVYSGQLDLICATPGTVNWIEKMQWNNKSSYEAAPRVGISVNRILEGYEKTAGNFTMFWIDRAGHMVPADNPAGMSHILRKYTNFG</sequence>
<keyword evidence="3" id="KW-0964">Secreted</keyword>
<name>A0A034WDZ5_BACDO</name>
<dbReference type="Gene3D" id="3.40.50.1820">
    <property type="entry name" value="alpha/beta hydrolase"/>
    <property type="match status" value="1"/>
</dbReference>
<comment type="function">
    <text evidence="9">May be involved in vascular wall and kidney homeostasis.</text>
</comment>
<dbReference type="GO" id="GO:0005576">
    <property type="term" value="C:extracellular region"/>
    <property type="evidence" value="ECO:0007669"/>
    <property type="project" value="UniProtKB-SubCell"/>
</dbReference>
<evidence type="ECO:0000256" key="11">
    <source>
        <dbReference type="ARBA" id="ARBA00077736"/>
    </source>
</evidence>
<dbReference type="EMBL" id="GAKP01005186">
    <property type="protein sequence ID" value="JAC53766.1"/>
    <property type="molecule type" value="Transcribed_RNA"/>
</dbReference>
<keyword evidence="8" id="KW-0325">Glycoprotein</keyword>
<keyword evidence="5" id="KW-0645">Protease</keyword>
<evidence type="ECO:0000256" key="6">
    <source>
        <dbReference type="ARBA" id="ARBA00022729"/>
    </source>
</evidence>
<evidence type="ECO:0000256" key="4">
    <source>
        <dbReference type="ARBA" id="ARBA00022645"/>
    </source>
</evidence>
<dbReference type="PRINTS" id="PR00724">
    <property type="entry name" value="CRBOXYPTASEC"/>
</dbReference>
<evidence type="ECO:0000256" key="8">
    <source>
        <dbReference type="ARBA" id="ARBA00023180"/>
    </source>
</evidence>
<dbReference type="RefSeq" id="XP_011200762.2">
    <property type="nucleotide sequence ID" value="XM_011202460.4"/>
</dbReference>
<dbReference type="InterPro" id="IPR001563">
    <property type="entry name" value="Peptidase_S10"/>
</dbReference>